<name>A0A951PA06_9CYAN</name>
<comment type="caution">
    <text evidence="2">The sequence shown here is derived from an EMBL/GenBank/DDBJ whole genome shotgun (WGS) entry which is preliminary data.</text>
</comment>
<proteinExistence type="predicted"/>
<dbReference type="SMART" id="SM00530">
    <property type="entry name" value="HTH_XRE"/>
    <property type="match status" value="1"/>
</dbReference>
<dbReference type="Pfam" id="PF13443">
    <property type="entry name" value="HTH_26"/>
    <property type="match status" value="1"/>
</dbReference>
<dbReference type="PROSITE" id="PS50943">
    <property type="entry name" value="HTH_CROC1"/>
    <property type="match status" value="1"/>
</dbReference>
<evidence type="ECO:0000313" key="3">
    <source>
        <dbReference type="Proteomes" id="UP000707356"/>
    </source>
</evidence>
<dbReference type="PANTHER" id="PTHR37301:SF1">
    <property type="entry name" value="DNA-BINDING PROTEIN"/>
    <property type="match status" value="1"/>
</dbReference>
<dbReference type="EMBL" id="JAHHHV010000043">
    <property type="protein sequence ID" value="MBW4465423.1"/>
    <property type="molecule type" value="Genomic_DNA"/>
</dbReference>
<dbReference type="AlphaFoldDB" id="A0A951PA06"/>
<protein>
    <submittedName>
        <fullName evidence="2">Helix-turn-helix domain-containing protein</fullName>
    </submittedName>
</protein>
<evidence type="ECO:0000313" key="2">
    <source>
        <dbReference type="EMBL" id="MBW4465423.1"/>
    </source>
</evidence>
<dbReference type="InterPro" id="IPR001387">
    <property type="entry name" value="Cro/C1-type_HTH"/>
</dbReference>
<dbReference type="Gene3D" id="1.10.260.40">
    <property type="entry name" value="lambda repressor-like DNA-binding domains"/>
    <property type="match status" value="1"/>
</dbReference>
<gene>
    <name evidence="2" type="ORF">KME07_08280</name>
</gene>
<dbReference type="InterPro" id="IPR010982">
    <property type="entry name" value="Lambda_DNA-bd_dom_sf"/>
</dbReference>
<reference evidence="2" key="2">
    <citation type="journal article" date="2022" name="Microbiol. Resour. Announc.">
        <title>Metagenome Sequencing to Explore Phylogenomics of Terrestrial Cyanobacteria.</title>
        <authorList>
            <person name="Ward R.D."/>
            <person name="Stajich J.E."/>
            <person name="Johansen J.R."/>
            <person name="Huntemann M."/>
            <person name="Clum A."/>
            <person name="Foster B."/>
            <person name="Foster B."/>
            <person name="Roux S."/>
            <person name="Palaniappan K."/>
            <person name="Varghese N."/>
            <person name="Mukherjee S."/>
            <person name="Reddy T.B.K."/>
            <person name="Daum C."/>
            <person name="Copeland A."/>
            <person name="Chen I.A."/>
            <person name="Ivanova N.N."/>
            <person name="Kyrpides N.C."/>
            <person name="Shapiro N."/>
            <person name="Eloe-Fadrosh E.A."/>
            <person name="Pietrasiak N."/>
        </authorList>
    </citation>
    <scope>NUCLEOTIDE SEQUENCE</scope>
    <source>
        <strain evidence="2">GSE-TBD4-15B</strain>
    </source>
</reference>
<dbReference type="CDD" id="cd00093">
    <property type="entry name" value="HTH_XRE"/>
    <property type="match status" value="1"/>
</dbReference>
<organism evidence="2 3">
    <name type="scientific">Pegethrix bostrychoides GSE-TBD4-15B</name>
    <dbReference type="NCBI Taxonomy" id="2839662"/>
    <lineage>
        <taxon>Bacteria</taxon>
        <taxon>Bacillati</taxon>
        <taxon>Cyanobacteriota</taxon>
        <taxon>Cyanophyceae</taxon>
        <taxon>Oculatellales</taxon>
        <taxon>Oculatellaceae</taxon>
        <taxon>Pegethrix</taxon>
    </lineage>
</organism>
<evidence type="ECO:0000259" key="1">
    <source>
        <dbReference type="PROSITE" id="PS50943"/>
    </source>
</evidence>
<dbReference type="SUPFAM" id="SSF47413">
    <property type="entry name" value="lambda repressor-like DNA-binding domains"/>
    <property type="match status" value="1"/>
</dbReference>
<accession>A0A951PA06</accession>
<dbReference type="Proteomes" id="UP000707356">
    <property type="component" value="Unassembled WGS sequence"/>
</dbReference>
<dbReference type="PANTHER" id="PTHR37301">
    <property type="entry name" value="DNA-BINDING PROTEIN-RELATED"/>
    <property type="match status" value="1"/>
</dbReference>
<sequence>MAIRWRLREIMARQRMTNKQLAELVGVHPNAISRLKNQDNLPQIGGDMLDALCKHLGCTPTDLIEYVAERNDDEL</sequence>
<feature type="domain" description="HTH cro/C1-type" evidence="1">
    <location>
        <begin position="7"/>
        <end position="63"/>
    </location>
</feature>
<reference evidence="2" key="1">
    <citation type="submission" date="2021-05" db="EMBL/GenBank/DDBJ databases">
        <authorList>
            <person name="Pietrasiak N."/>
            <person name="Ward R."/>
            <person name="Stajich J.E."/>
            <person name="Kurbessoian T."/>
        </authorList>
    </citation>
    <scope>NUCLEOTIDE SEQUENCE</scope>
    <source>
        <strain evidence="2">GSE-TBD4-15B</strain>
    </source>
</reference>
<dbReference type="GO" id="GO:0003677">
    <property type="term" value="F:DNA binding"/>
    <property type="evidence" value="ECO:0007669"/>
    <property type="project" value="InterPro"/>
</dbReference>